<dbReference type="Proteomes" id="UP000789901">
    <property type="component" value="Unassembled WGS sequence"/>
</dbReference>
<accession>A0ABN7WDY2</accession>
<organism evidence="1 2">
    <name type="scientific">Gigaspora margarita</name>
    <dbReference type="NCBI Taxonomy" id="4874"/>
    <lineage>
        <taxon>Eukaryota</taxon>
        <taxon>Fungi</taxon>
        <taxon>Fungi incertae sedis</taxon>
        <taxon>Mucoromycota</taxon>
        <taxon>Glomeromycotina</taxon>
        <taxon>Glomeromycetes</taxon>
        <taxon>Diversisporales</taxon>
        <taxon>Gigasporaceae</taxon>
        <taxon>Gigaspora</taxon>
    </lineage>
</organism>
<proteinExistence type="predicted"/>
<reference evidence="1 2" key="1">
    <citation type="submission" date="2021-06" db="EMBL/GenBank/DDBJ databases">
        <authorList>
            <person name="Kallberg Y."/>
            <person name="Tangrot J."/>
            <person name="Rosling A."/>
        </authorList>
    </citation>
    <scope>NUCLEOTIDE SEQUENCE [LARGE SCALE GENOMIC DNA]</scope>
    <source>
        <strain evidence="1 2">120-4 pot B 10/14</strain>
    </source>
</reference>
<comment type="caution">
    <text evidence="1">The sequence shown here is derived from an EMBL/GenBank/DDBJ whole genome shotgun (WGS) entry which is preliminary data.</text>
</comment>
<evidence type="ECO:0000313" key="1">
    <source>
        <dbReference type="EMBL" id="CAG8828855.1"/>
    </source>
</evidence>
<evidence type="ECO:0000313" key="2">
    <source>
        <dbReference type="Proteomes" id="UP000789901"/>
    </source>
</evidence>
<feature type="non-terminal residue" evidence="1">
    <location>
        <position position="1"/>
    </location>
</feature>
<dbReference type="EMBL" id="CAJVQB010040836">
    <property type="protein sequence ID" value="CAG8828855.1"/>
    <property type="molecule type" value="Genomic_DNA"/>
</dbReference>
<protein>
    <submittedName>
        <fullName evidence="1">10264_t:CDS:1</fullName>
    </submittedName>
</protein>
<gene>
    <name evidence="1" type="ORF">GMARGA_LOCUS29828</name>
</gene>
<name>A0ABN7WDY2_GIGMA</name>
<keyword evidence="2" id="KW-1185">Reference proteome</keyword>
<sequence length="52" mass="6005">NVMTSQVEGAHSMLKTYLQVLVGNLYVVYEKISLALENQYQEIKTMISQERI</sequence>